<keyword evidence="4" id="KW-0812">Transmembrane</keyword>
<dbReference type="Pfam" id="PF07228">
    <property type="entry name" value="SpoIIE"/>
    <property type="match status" value="1"/>
</dbReference>
<evidence type="ECO:0000313" key="6">
    <source>
        <dbReference type="EMBL" id="NLR89691.1"/>
    </source>
</evidence>
<dbReference type="InterPro" id="IPR011990">
    <property type="entry name" value="TPR-like_helical_dom_sf"/>
</dbReference>
<dbReference type="Gene3D" id="3.60.40.10">
    <property type="entry name" value="PPM-type phosphatase domain"/>
    <property type="match status" value="1"/>
</dbReference>
<dbReference type="PROSITE" id="PS50005">
    <property type="entry name" value="TPR"/>
    <property type="match status" value="4"/>
</dbReference>
<dbReference type="Gene3D" id="1.25.40.10">
    <property type="entry name" value="Tetratricopeptide repeat domain"/>
    <property type="match status" value="2"/>
</dbReference>
<sequence length="692" mass="81133">MQHTKDLYKKRDYNASLESASNSISLSKESLYYDHLPCLFLYQSRSFRRLKQYNEGKKSALSAIYWVDKTNNVDEVGDIYIELARNYKSLYQYDSAINHYKTAIYHLENKQDTIGLSIALNNLGAIHKIQGNYSKALKYYTKDLEINTEQDYKKDMIIALNNIGQVHFNTKSFNKAISFYERAESIAEEIDYPRGIASANSNIGAIYHQLKEADQALEKFYIALSLYKKQNNSYRICETYLNISNVLIMKEEYSVALSFIKKSQELSKEIKNHHILNKSYYIEGECYYNMGKYDQAIVLLKKAEQFYNEDHYTIEYRNILKHLHQSYIEKKNYKKAYHYLDKWLVVNEKINDLEQKKIIEDINSKFENKQQLLLIDQLNKQKELKEEKIIYQNRINLFLIMISLLLLAFLVFIYLINRKGRKTYKLIREQNHEILTIHSELMDSLKLASKIQRSIVEIPRDTKQALPEHFIFWKPLQEVSGDIYHIEKKDDYIFITLMDCTGHGAPASLLATLGVKTLSDIIDEGHVHPDEILEELDQRIDVESSLNKDISGMDVSILVYDILAKTISFAGAKRPLYFINENEPVYIKGTRRSIGETLFTPKKPFERHTFNITSDIKLYMYSDGFGDQFGGIHNKKYLEKNLRKFLFEHSHLPFEVQKDLLRKEYINWISPSEGISHKSIDDTLVIGFNFTV</sequence>
<organism evidence="6 7">
    <name type="scientific">Flammeovirga agarivorans</name>
    <dbReference type="NCBI Taxonomy" id="2726742"/>
    <lineage>
        <taxon>Bacteria</taxon>
        <taxon>Pseudomonadati</taxon>
        <taxon>Bacteroidota</taxon>
        <taxon>Cytophagia</taxon>
        <taxon>Cytophagales</taxon>
        <taxon>Flammeovirgaceae</taxon>
        <taxon>Flammeovirga</taxon>
    </lineage>
</organism>
<protein>
    <submittedName>
        <fullName evidence="6">Tetratricopeptide repeat protein</fullName>
    </submittedName>
</protein>
<dbReference type="InterPro" id="IPR001932">
    <property type="entry name" value="PPM-type_phosphatase-like_dom"/>
</dbReference>
<dbReference type="PANTHER" id="PTHR45641">
    <property type="entry name" value="TETRATRICOPEPTIDE REPEAT PROTEIN (AFU_ORTHOLOGUE AFUA_6G03870)"/>
    <property type="match status" value="1"/>
</dbReference>
<accession>A0A7X8SGA5</accession>
<dbReference type="InterPro" id="IPR036457">
    <property type="entry name" value="PPM-type-like_dom_sf"/>
</dbReference>
<keyword evidence="2 3" id="KW-0802">TPR repeat</keyword>
<evidence type="ECO:0000256" key="3">
    <source>
        <dbReference type="PROSITE-ProRule" id="PRU00339"/>
    </source>
</evidence>
<evidence type="ECO:0000256" key="1">
    <source>
        <dbReference type="ARBA" id="ARBA00022737"/>
    </source>
</evidence>
<keyword evidence="4" id="KW-1133">Transmembrane helix</keyword>
<keyword evidence="4" id="KW-0472">Membrane</keyword>
<feature type="repeat" description="TPR" evidence="3">
    <location>
        <begin position="117"/>
        <end position="150"/>
    </location>
</feature>
<keyword evidence="1" id="KW-0677">Repeat</keyword>
<dbReference type="RefSeq" id="WP_168880378.1">
    <property type="nucleotide sequence ID" value="NZ_JABAIL010000001.1"/>
</dbReference>
<reference evidence="6 7" key="1">
    <citation type="submission" date="2020-04" db="EMBL/GenBank/DDBJ databases">
        <title>Flammeovirga sp. SR4, a novel species isolated from seawater.</title>
        <authorList>
            <person name="Wang X."/>
        </authorList>
    </citation>
    <scope>NUCLEOTIDE SEQUENCE [LARGE SCALE GENOMIC DNA]</scope>
    <source>
        <strain evidence="6 7">SR4</strain>
    </source>
</reference>
<dbReference type="SMART" id="SM00028">
    <property type="entry name" value="TPR"/>
    <property type="match status" value="7"/>
</dbReference>
<dbReference type="Pfam" id="PF13424">
    <property type="entry name" value="TPR_12"/>
    <property type="match status" value="2"/>
</dbReference>
<feature type="domain" description="PPM-type phosphatase" evidence="5">
    <location>
        <begin position="490"/>
        <end position="667"/>
    </location>
</feature>
<evidence type="ECO:0000256" key="2">
    <source>
        <dbReference type="ARBA" id="ARBA00022803"/>
    </source>
</evidence>
<keyword evidence="7" id="KW-1185">Reference proteome</keyword>
<feature type="transmembrane region" description="Helical" evidence="4">
    <location>
        <begin position="395"/>
        <end position="416"/>
    </location>
</feature>
<feature type="repeat" description="TPR" evidence="3">
    <location>
        <begin position="157"/>
        <end position="190"/>
    </location>
</feature>
<feature type="repeat" description="TPR" evidence="3">
    <location>
        <begin position="197"/>
        <end position="230"/>
    </location>
</feature>
<dbReference type="SUPFAM" id="SSF48452">
    <property type="entry name" value="TPR-like"/>
    <property type="match status" value="2"/>
</dbReference>
<dbReference type="Proteomes" id="UP000585050">
    <property type="component" value="Unassembled WGS sequence"/>
</dbReference>
<proteinExistence type="predicted"/>
<evidence type="ECO:0000256" key="4">
    <source>
        <dbReference type="SAM" id="Phobius"/>
    </source>
</evidence>
<dbReference type="Pfam" id="PF13181">
    <property type="entry name" value="TPR_8"/>
    <property type="match status" value="1"/>
</dbReference>
<dbReference type="PANTHER" id="PTHR45641:SF19">
    <property type="entry name" value="NEPHROCYSTIN-3"/>
    <property type="match status" value="1"/>
</dbReference>
<comment type="caution">
    <text evidence="6">The sequence shown here is derived from an EMBL/GenBank/DDBJ whole genome shotgun (WGS) entry which is preliminary data.</text>
</comment>
<name>A0A7X8SGA5_9BACT</name>
<evidence type="ECO:0000259" key="5">
    <source>
        <dbReference type="Pfam" id="PF07228"/>
    </source>
</evidence>
<dbReference type="AlphaFoldDB" id="A0A7X8SGA5"/>
<feature type="repeat" description="TPR" evidence="3">
    <location>
        <begin position="277"/>
        <end position="310"/>
    </location>
</feature>
<evidence type="ECO:0000313" key="7">
    <source>
        <dbReference type="Proteomes" id="UP000585050"/>
    </source>
</evidence>
<dbReference type="EMBL" id="JABAIL010000001">
    <property type="protein sequence ID" value="NLR89691.1"/>
    <property type="molecule type" value="Genomic_DNA"/>
</dbReference>
<dbReference type="InterPro" id="IPR019734">
    <property type="entry name" value="TPR_rpt"/>
</dbReference>
<gene>
    <name evidence="6" type="ORF">HGP29_00670</name>
</gene>